<keyword evidence="6 8" id="KW-1133">Transmembrane helix</keyword>
<evidence type="ECO:0000313" key="10">
    <source>
        <dbReference type="Proteomes" id="UP000663832"/>
    </source>
</evidence>
<reference evidence="9" key="1">
    <citation type="submission" date="2021-02" db="EMBL/GenBank/DDBJ databases">
        <authorList>
            <person name="Nowell W R."/>
        </authorList>
    </citation>
    <scope>NUCLEOTIDE SEQUENCE</scope>
</reference>
<keyword evidence="4" id="KW-0597">Phosphoprotein</keyword>
<feature type="transmembrane region" description="Helical" evidence="8">
    <location>
        <begin position="226"/>
        <end position="244"/>
    </location>
</feature>
<feature type="transmembrane region" description="Helical" evidence="8">
    <location>
        <begin position="469"/>
        <end position="492"/>
    </location>
</feature>
<evidence type="ECO:0000256" key="6">
    <source>
        <dbReference type="ARBA" id="ARBA00022989"/>
    </source>
</evidence>
<dbReference type="Gene3D" id="1.10.4160.10">
    <property type="entry name" value="Hydantoin permease"/>
    <property type="match status" value="1"/>
</dbReference>
<organism evidence="9 10">
    <name type="scientific">Adineta steineri</name>
    <dbReference type="NCBI Taxonomy" id="433720"/>
    <lineage>
        <taxon>Eukaryota</taxon>
        <taxon>Metazoa</taxon>
        <taxon>Spiralia</taxon>
        <taxon>Gnathifera</taxon>
        <taxon>Rotifera</taxon>
        <taxon>Eurotatoria</taxon>
        <taxon>Bdelloidea</taxon>
        <taxon>Adinetida</taxon>
        <taxon>Adinetidae</taxon>
        <taxon>Adineta</taxon>
    </lineage>
</organism>
<dbReference type="Pfam" id="PF02133">
    <property type="entry name" value="Transp_cyt_pur"/>
    <property type="match status" value="1"/>
</dbReference>
<evidence type="ECO:0000256" key="7">
    <source>
        <dbReference type="ARBA" id="ARBA00023136"/>
    </source>
</evidence>
<feature type="transmembrane region" description="Helical" evidence="8">
    <location>
        <begin position="398"/>
        <end position="417"/>
    </location>
</feature>
<keyword evidence="3" id="KW-0813">Transport</keyword>
<feature type="transmembrane region" description="Helical" evidence="8">
    <location>
        <begin position="124"/>
        <end position="144"/>
    </location>
</feature>
<dbReference type="EMBL" id="CAJNOM010000022">
    <property type="protein sequence ID" value="CAF0826150.1"/>
    <property type="molecule type" value="Genomic_DNA"/>
</dbReference>
<dbReference type="FunFam" id="1.10.4160.10:FF:000002">
    <property type="entry name" value="Purine-cytosine permease fcyB"/>
    <property type="match status" value="1"/>
</dbReference>
<proteinExistence type="inferred from homology"/>
<dbReference type="GO" id="GO:0022857">
    <property type="term" value="F:transmembrane transporter activity"/>
    <property type="evidence" value="ECO:0007669"/>
    <property type="project" value="InterPro"/>
</dbReference>
<evidence type="ECO:0000256" key="2">
    <source>
        <dbReference type="ARBA" id="ARBA00008974"/>
    </source>
</evidence>
<name>A0A813UPB3_9BILA</name>
<dbReference type="PANTHER" id="PTHR31806">
    <property type="entry name" value="PURINE-CYTOSINE PERMEASE FCY2-RELATED"/>
    <property type="match status" value="1"/>
</dbReference>
<sequence>MSNGSRTTTISSIAPLTTNDYGDELNSLHKNSTDHIITLTRNSSHGKSNSICSRLAKVVQKYNFVNVEERGIERVLPQHRTDSKIINTGMIWVGANIIIPCFAMGTLGSAVFKLDLYESFVTIILFNIIGIIPIAAVACFGPASGLRTMTFSRYSWGYYGASIMAFLNVLNALGWAAVNSITGAQALRVVTDDKLPMATAIIIICILSMCISFVGYKWIHTYERYSWIPVFIGFCIVAVVSTKYMTHSSMTPVNAITADNINHWNIFGIISFGTLCLGTAISWCSFSADYNTYFPENTSQFKIFFFTYMGNFLSMIPVELLGAAVYTGTYTNKNWSQAYEKNNVGGLLGASLSSLGIFGKFILILFALSTVACNIPNIYSLSLSSQVIASIFERIPRILYIIIGSIIAAILGIAGASNFNSALTSFTDVISYWFSIFIVILFEEHFIFRRCSYRNYDFNIWNNRKVLPISIAAILSGLIGIIGITLGMSQTWYQGLIPKAIAINHNGHSPDLGFICGFIFTAITFPIFRVLELHFIKR</sequence>
<evidence type="ECO:0000256" key="5">
    <source>
        <dbReference type="ARBA" id="ARBA00022692"/>
    </source>
</evidence>
<feature type="transmembrane region" description="Helical" evidence="8">
    <location>
        <begin position="429"/>
        <end position="448"/>
    </location>
</feature>
<dbReference type="AlphaFoldDB" id="A0A813UPB3"/>
<feature type="transmembrane region" description="Helical" evidence="8">
    <location>
        <begin position="198"/>
        <end position="219"/>
    </location>
</feature>
<feature type="transmembrane region" description="Helical" evidence="8">
    <location>
        <begin position="305"/>
        <end position="326"/>
    </location>
</feature>
<keyword evidence="7 8" id="KW-0472">Membrane</keyword>
<dbReference type="InterPro" id="IPR026030">
    <property type="entry name" value="Pur-cyt_permease_Fcy2/21/22"/>
</dbReference>
<comment type="subcellular location">
    <subcellularLocation>
        <location evidence="1">Membrane</location>
        <topology evidence="1">Multi-pass membrane protein</topology>
    </subcellularLocation>
</comment>
<accession>A0A813UPB3</accession>
<evidence type="ECO:0000256" key="4">
    <source>
        <dbReference type="ARBA" id="ARBA00022553"/>
    </source>
</evidence>
<feature type="transmembrane region" description="Helical" evidence="8">
    <location>
        <begin position="264"/>
        <end position="284"/>
    </location>
</feature>
<dbReference type="Proteomes" id="UP000663832">
    <property type="component" value="Unassembled WGS sequence"/>
</dbReference>
<keyword evidence="10" id="KW-1185">Reference proteome</keyword>
<dbReference type="GO" id="GO:0005886">
    <property type="term" value="C:plasma membrane"/>
    <property type="evidence" value="ECO:0007669"/>
    <property type="project" value="TreeGrafter"/>
</dbReference>
<evidence type="ECO:0000313" key="9">
    <source>
        <dbReference type="EMBL" id="CAF0826150.1"/>
    </source>
</evidence>
<evidence type="ECO:0000256" key="1">
    <source>
        <dbReference type="ARBA" id="ARBA00004141"/>
    </source>
</evidence>
<dbReference type="PIRSF" id="PIRSF002744">
    <property type="entry name" value="Pur-cyt_permease"/>
    <property type="match status" value="1"/>
</dbReference>
<dbReference type="InterPro" id="IPR001248">
    <property type="entry name" value="Pur-cyt_permease"/>
</dbReference>
<comment type="caution">
    <text evidence="9">The sequence shown here is derived from an EMBL/GenBank/DDBJ whole genome shotgun (WGS) entry which is preliminary data.</text>
</comment>
<comment type="similarity">
    <text evidence="2">Belongs to the purine-cytosine permease (2.A.39) family.</text>
</comment>
<evidence type="ECO:0000256" key="8">
    <source>
        <dbReference type="SAM" id="Phobius"/>
    </source>
</evidence>
<gene>
    <name evidence="9" type="ORF">QVE165_LOCUS5530</name>
</gene>
<feature type="transmembrane region" description="Helical" evidence="8">
    <location>
        <begin position="90"/>
        <end position="112"/>
    </location>
</feature>
<dbReference type="OrthoDB" id="2116389at2759"/>
<dbReference type="GO" id="GO:0015851">
    <property type="term" value="P:nucleobase transport"/>
    <property type="evidence" value="ECO:0007669"/>
    <property type="project" value="UniProtKB-ARBA"/>
</dbReference>
<protein>
    <submittedName>
        <fullName evidence="9">Uncharacterized protein</fullName>
    </submittedName>
</protein>
<evidence type="ECO:0000256" key="3">
    <source>
        <dbReference type="ARBA" id="ARBA00022448"/>
    </source>
</evidence>
<feature type="transmembrane region" description="Helical" evidence="8">
    <location>
        <begin position="357"/>
        <end position="377"/>
    </location>
</feature>
<feature type="transmembrane region" description="Helical" evidence="8">
    <location>
        <begin position="512"/>
        <end position="531"/>
    </location>
</feature>
<feature type="transmembrane region" description="Helical" evidence="8">
    <location>
        <begin position="156"/>
        <end position="178"/>
    </location>
</feature>
<dbReference type="PANTHER" id="PTHR31806:SF1">
    <property type="entry name" value="PURINE-CYTOSINE PERMEASE FCY2-RELATED"/>
    <property type="match status" value="1"/>
</dbReference>
<keyword evidence="5 8" id="KW-0812">Transmembrane</keyword>